<accession>A0ABY8AMT1</accession>
<keyword evidence="2" id="KW-1185">Reference proteome</keyword>
<proteinExistence type="predicted"/>
<organism evidence="1 2">
    <name type="scientific">Streptomyces yunnanensis</name>
    <dbReference type="NCBI Taxonomy" id="156453"/>
    <lineage>
        <taxon>Bacteria</taxon>
        <taxon>Bacillati</taxon>
        <taxon>Actinomycetota</taxon>
        <taxon>Actinomycetes</taxon>
        <taxon>Kitasatosporales</taxon>
        <taxon>Streptomycetaceae</taxon>
        <taxon>Streptomyces</taxon>
    </lineage>
</organism>
<reference evidence="1 2" key="1">
    <citation type="submission" date="2022-03" db="EMBL/GenBank/DDBJ databases">
        <title>Streptomyces yunnanensis P86,complete genome.</title>
        <authorList>
            <person name="Chen S."/>
            <person name="Zhang Q."/>
        </authorList>
    </citation>
    <scope>NUCLEOTIDE SEQUENCE [LARGE SCALE GENOMIC DNA]</scope>
    <source>
        <strain evidence="1 2">P86</strain>
    </source>
</reference>
<dbReference type="EMBL" id="CP095749">
    <property type="protein sequence ID" value="WEB45449.1"/>
    <property type="molecule type" value="Genomic_DNA"/>
</dbReference>
<gene>
    <name evidence="1" type="ORF">MOV08_43325</name>
</gene>
<evidence type="ECO:0000313" key="1">
    <source>
        <dbReference type="EMBL" id="WEB45449.1"/>
    </source>
</evidence>
<name>A0ABY8AMT1_9ACTN</name>
<dbReference type="Proteomes" id="UP001218629">
    <property type="component" value="Chromosome"/>
</dbReference>
<dbReference type="RefSeq" id="WP_275311620.1">
    <property type="nucleotide sequence ID" value="NZ_CP095749.1"/>
</dbReference>
<evidence type="ECO:0000313" key="2">
    <source>
        <dbReference type="Proteomes" id="UP001218629"/>
    </source>
</evidence>
<sequence>MGVSADPQPLAVHHGQGVVRGARMPQVSRWDAIEALAVGVRPCFIRRRERGFRVG</sequence>
<protein>
    <submittedName>
        <fullName evidence="1">Uncharacterized protein</fullName>
    </submittedName>
</protein>